<evidence type="ECO:0000259" key="1">
    <source>
        <dbReference type="Pfam" id="PF07603"/>
    </source>
</evidence>
<reference evidence="2" key="1">
    <citation type="submission" date="2020-10" db="EMBL/GenBank/DDBJ databases">
        <title>Phylogeny of dyella-like bacteria.</title>
        <authorList>
            <person name="Fu J."/>
        </authorList>
    </citation>
    <scope>NUCLEOTIDE SEQUENCE</scope>
    <source>
        <strain evidence="2">DHON07</strain>
    </source>
</reference>
<proteinExistence type="predicted"/>
<sequence length="144" mass="15929">MSAQLASAPVSRFTKQHPATHTSVIDAAAGLEWAVNVPSLQGKFMTYEEAKKAIAELDHGGRKDWRLPTPHELFSLVGYTHGNKVYDADAFPDMRTDDWYWTDQVNPAATSCVFAVTFGSGAVFYLNRHLKAFCRPVASVPARQ</sequence>
<organism evidence="2 3">
    <name type="scientific">Dyella mobilis</name>
    <dbReference type="NCBI Taxonomy" id="1849582"/>
    <lineage>
        <taxon>Bacteria</taxon>
        <taxon>Pseudomonadati</taxon>
        <taxon>Pseudomonadota</taxon>
        <taxon>Gammaproteobacteria</taxon>
        <taxon>Lysobacterales</taxon>
        <taxon>Rhodanobacteraceae</taxon>
        <taxon>Dyella</taxon>
    </lineage>
</organism>
<dbReference type="Proteomes" id="UP001430193">
    <property type="component" value="Unassembled WGS sequence"/>
</dbReference>
<evidence type="ECO:0000313" key="3">
    <source>
        <dbReference type="Proteomes" id="UP001430193"/>
    </source>
</evidence>
<feature type="domain" description="Lcl C-terminal" evidence="1">
    <location>
        <begin position="24"/>
        <end position="137"/>
    </location>
</feature>
<dbReference type="Pfam" id="PF07603">
    <property type="entry name" value="Lcl_C"/>
    <property type="match status" value="1"/>
</dbReference>
<dbReference type="RefSeq" id="WP_204633147.1">
    <property type="nucleotide sequence ID" value="NZ_BSOC01000001.1"/>
</dbReference>
<protein>
    <submittedName>
        <fullName evidence="2">DUF1566 domain-containing protein</fullName>
    </submittedName>
</protein>
<evidence type="ECO:0000313" key="2">
    <source>
        <dbReference type="EMBL" id="MBM7131588.1"/>
    </source>
</evidence>
<name>A0ABS2KMF6_9GAMM</name>
<comment type="caution">
    <text evidence="2">The sequence shown here is derived from an EMBL/GenBank/DDBJ whole genome shotgun (WGS) entry which is preliminary data.</text>
</comment>
<keyword evidence="3" id="KW-1185">Reference proteome</keyword>
<dbReference type="EMBL" id="JADIKF010000040">
    <property type="protein sequence ID" value="MBM7131588.1"/>
    <property type="molecule type" value="Genomic_DNA"/>
</dbReference>
<accession>A0ABS2KMF6</accession>
<dbReference type="InterPro" id="IPR011460">
    <property type="entry name" value="Lcl_C"/>
</dbReference>
<gene>
    <name evidence="2" type="ORF">ISS99_18860</name>
</gene>